<comment type="caution">
    <text evidence="3">The sequence shown here is derived from an EMBL/GenBank/DDBJ whole genome shotgun (WGS) entry which is preliminary data.</text>
</comment>
<keyword evidence="4" id="KW-1185">Reference proteome</keyword>
<dbReference type="Pfam" id="PF01243">
    <property type="entry name" value="PNPOx_N"/>
    <property type="match status" value="1"/>
</dbReference>
<dbReference type="Gene3D" id="2.30.110.10">
    <property type="entry name" value="Electron Transport, Fmn-binding Protein, Chain A"/>
    <property type="match status" value="1"/>
</dbReference>
<evidence type="ECO:0000259" key="2">
    <source>
        <dbReference type="Pfam" id="PF01243"/>
    </source>
</evidence>
<feature type="domain" description="Pyridoxamine 5'-phosphate oxidase N-terminal" evidence="2">
    <location>
        <begin position="62"/>
        <end position="176"/>
    </location>
</feature>
<accession>A0ABP9EQ65</accession>
<gene>
    <name evidence="3" type="ORF">GCM10023203_39150</name>
</gene>
<feature type="region of interest" description="Disordered" evidence="1">
    <location>
        <begin position="1"/>
        <end position="32"/>
    </location>
</feature>
<proteinExistence type="predicted"/>
<evidence type="ECO:0000256" key="1">
    <source>
        <dbReference type="SAM" id="MobiDB-lite"/>
    </source>
</evidence>
<reference evidence="4" key="1">
    <citation type="journal article" date="2019" name="Int. J. Syst. Evol. Microbiol.">
        <title>The Global Catalogue of Microorganisms (GCM) 10K type strain sequencing project: providing services to taxonomists for standard genome sequencing and annotation.</title>
        <authorList>
            <consortium name="The Broad Institute Genomics Platform"/>
            <consortium name="The Broad Institute Genome Sequencing Center for Infectious Disease"/>
            <person name="Wu L."/>
            <person name="Ma J."/>
        </authorList>
    </citation>
    <scope>NUCLEOTIDE SEQUENCE [LARGE SCALE GENOMIC DNA]</scope>
    <source>
        <strain evidence="4">JCM 17983</strain>
    </source>
</reference>
<dbReference type="EMBL" id="BAABHQ010000011">
    <property type="protein sequence ID" value="GAA4883443.1"/>
    <property type="molecule type" value="Genomic_DNA"/>
</dbReference>
<dbReference type="Proteomes" id="UP001500457">
    <property type="component" value="Unassembled WGS sequence"/>
</dbReference>
<dbReference type="NCBIfam" id="TIGR04025">
    <property type="entry name" value="PPOX_FMN_DR2398"/>
    <property type="match status" value="1"/>
</dbReference>
<dbReference type="InterPro" id="IPR012349">
    <property type="entry name" value="Split_barrel_FMN-bd"/>
</dbReference>
<dbReference type="InterPro" id="IPR024029">
    <property type="entry name" value="Pyridox_Oxase_FMN-dep"/>
</dbReference>
<dbReference type="InterPro" id="IPR011576">
    <property type="entry name" value="Pyridox_Oxase_N"/>
</dbReference>
<sequence>MLPMVADGSDSAGVVPADLSELGSPKSTEEGRMPEITDEAALRAVVSEPPRVIAEKAIDHVDEQSRRFLEASPFFLLATTGADGGVDVSPRGDPAGQVLVLDEGRAVAFADRPGNHRLDSFRNILAHPQVGLLFLVPGRDHTLRINGRARILQHPPFAADLTVTGRTPELAVVVEIDELFLHCAKAFLRSALWDPATWPSGKDVPSAGTIAKSQSGTHVPAAAIDAALALDGRTNRY</sequence>
<dbReference type="PANTHER" id="PTHR42815:SF2">
    <property type="entry name" value="FAD-BINDING, PUTATIVE (AFU_ORTHOLOGUE AFUA_6G07600)-RELATED"/>
    <property type="match status" value="1"/>
</dbReference>
<evidence type="ECO:0000313" key="4">
    <source>
        <dbReference type="Proteomes" id="UP001500457"/>
    </source>
</evidence>
<name>A0ABP9EQ65_9PSEU</name>
<dbReference type="PANTHER" id="PTHR42815">
    <property type="entry name" value="FAD-BINDING, PUTATIVE (AFU_ORTHOLOGUE AFUA_6G07600)-RELATED"/>
    <property type="match status" value="1"/>
</dbReference>
<protein>
    <recommendedName>
        <fullName evidence="2">Pyridoxamine 5'-phosphate oxidase N-terminal domain-containing protein</fullName>
    </recommendedName>
</protein>
<evidence type="ECO:0000313" key="3">
    <source>
        <dbReference type="EMBL" id="GAA4883443.1"/>
    </source>
</evidence>
<dbReference type="SUPFAM" id="SSF50475">
    <property type="entry name" value="FMN-binding split barrel"/>
    <property type="match status" value="1"/>
</dbReference>
<organism evidence="3 4">
    <name type="scientific">Actinomycetospora straminea</name>
    <dbReference type="NCBI Taxonomy" id="663607"/>
    <lineage>
        <taxon>Bacteria</taxon>
        <taxon>Bacillati</taxon>
        <taxon>Actinomycetota</taxon>
        <taxon>Actinomycetes</taxon>
        <taxon>Pseudonocardiales</taxon>
        <taxon>Pseudonocardiaceae</taxon>
        <taxon>Actinomycetospora</taxon>
    </lineage>
</organism>